<gene>
    <name evidence="12" type="ORF">BN8_04859</name>
</gene>
<keyword evidence="13" id="KW-1185">Reference proteome</keyword>
<evidence type="ECO:0000259" key="10">
    <source>
        <dbReference type="Pfam" id="PF00593"/>
    </source>
</evidence>
<comment type="subcellular location">
    <subcellularLocation>
        <location evidence="1 8">Cell outer membrane</location>
        <topology evidence="1 8">Multi-pass membrane protein</topology>
    </subcellularLocation>
</comment>
<dbReference type="Pfam" id="PF07715">
    <property type="entry name" value="Plug"/>
    <property type="match status" value="1"/>
</dbReference>
<dbReference type="Pfam" id="PF13715">
    <property type="entry name" value="CarbopepD_reg_2"/>
    <property type="match status" value="1"/>
</dbReference>
<evidence type="ECO:0000256" key="7">
    <source>
        <dbReference type="ARBA" id="ARBA00023237"/>
    </source>
</evidence>
<reference evidence="12 13" key="1">
    <citation type="journal article" date="2012" name="J. Bacteriol.">
        <title>Genome Sequence of the Filamentous Bacterium Fibrisoma limi BUZ 3T.</title>
        <authorList>
            <person name="Filippini M."/>
            <person name="Qi W."/>
            <person name="Jaenicke S."/>
            <person name="Goesmann A."/>
            <person name="Smits T.H."/>
            <person name="Bagheri H.C."/>
        </authorList>
    </citation>
    <scope>NUCLEOTIDE SEQUENCE [LARGE SCALE GENOMIC DNA]</scope>
    <source>
        <strain evidence="13">BUZ 3T</strain>
    </source>
</reference>
<dbReference type="InterPro" id="IPR012910">
    <property type="entry name" value="Plug_dom"/>
</dbReference>
<dbReference type="eggNOG" id="COG4206">
    <property type="taxonomic scope" value="Bacteria"/>
</dbReference>
<comment type="caution">
    <text evidence="12">The sequence shown here is derived from an EMBL/GenBank/DDBJ whole genome shotgun (WGS) entry which is preliminary data.</text>
</comment>
<evidence type="ECO:0000256" key="5">
    <source>
        <dbReference type="ARBA" id="ARBA00023077"/>
    </source>
</evidence>
<sequence length="1237" mass="136089">MRSAKRPSARGREFYCRFKTDNPFKSMTIRIQMQHQLLKIMRTSLYLFIVVTAFATMARAHNTYGQELLNRRVSLQLANLTLEQAISRIGQEADVKFMYNPRILPSQRINSLSFTNQKLSDVLDTVLGPASITYEVGGKTIILKRADNQSQPTNRAVGPNADQLVPPITVTGRVLDEKGLGLPGATVLLKGSNNIGTATDADGRFTLNVPDGNGTLVISSISYTTQEVAINNRTTLPDIQLASDVKSLNEVVVVGYGTQRKKDLTGAVSVVNVAELQQQPTAQITNQLQGRASGVTVLGSGQPGEAPQVRIRGLNTFGNNQPLYVVDGVPTQNINDINPNDVATMQVLKDAGSASIYGSRAANGVIIITTRRGSGKVKVQYDAYYGMQFPKGGNVWDLLNPQETAQLKFNALRNANPNAVINDPLYGSGPTPVLPDYIAPQGAKEGDPSVDPSKYNVNPNYTSADQYNSFYRITRANKAGTDWFHEIFKPAPITSHNVAVSGGGPQGNYLFSFNYFNQQGTLINTYLKRYTIRSNSQYNIRENIRVGENLAFSVSDNPRINALQEGSAIGMAFRQQPIIPVYDIRGNYAGGYGQGLGNANNPVAIQQRTANNRGQSNRLFGNMYAEVDFLKDFTARTSFGGELFMGNFRSFSFPAYENQENTTTNSYTENTFSGYNWTWTNTVQYQHTFNNTHDVKAVVGTEAYQNQGRNVGGSTQGYFSFDPNFTNLSTGSGTPTNYSSRYSDALFSLIGRVDYAFRDKFLLGATIRRDGSSRFLNYQYGWFPAVSAGWRISQESFMNGLTWLNDLKIRGGYGVMGNQLNVDPANAYTTYGGDRTSSYYAITGSNSANVLGFQRTRIGNPDAKWEKNINANIGFDASLWKGKLDLTVDYYRKDVRDLLYTLELAGTAGLGTAPAVNVAQMRNQGLDLAASSNFNVTSDLKLNATLTFTTYNNKIVSLAEGIDYFDQEGRRFNGSYIVRNAVGHSIGQFYGYKVAGFWNSQEEINAANAQAQQATGNTGAVYQSDVAVGRFRYDDINGDGQITDADRTFLGNPNPKFSYGLNLGATYKQFDFSLFLYGTQGNDIWNNVRWWTDFNANFQGAKSRTALYDSWTPENRDAKAPIQETVGSFSSANVPNSYFVENGSYLRAKNAQIGYTLPAGSLKKLGVERLRVYVQSANLFTITKYSGLDPEIGTTANTNNSSGGSLNQSFSTTTSFGIDEGVYPNQRQFLFGLNVTF</sequence>
<comment type="similarity">
    <text evidence="8 9">Belongs to the TonB-dependent receptor family.</text>
</comment>
<evidence type="ECO:0000256" key="1">
    <source>
        <dbReference type="ARBA" id="ARBA00004571"/>
    </source>
</evidence>
<evidence type="ECO:0000313" key="12">
    <source>
        <dbReference type="EMBL" id="CCH55590.1"/>
    </source>
</evidence>
<dbReference type="Gene3D" id="2.170.130.10">
    <property type="entry name" value="TonB-dependent receptor, plug domain"/>
    <property type="match status" value="1"/>
</dbReference>
<keyword evidence="5 9" id="KW-0798">TonB box</keyword>
<proteinExistence type="inferred from homology"/>
<dbReference type="Pfam" id="PF00593">
    <property type="entry name" value="TonB_dep_Rec_b-barrel"/>
    <property type="match status" value="1"/>
</dbReference>
<dbReference type="InterPro" id="IPR023996">
    <property type="entry name" value="TonB-dep_OMP_SusC/RagA"/>
</dbReference>
<dbReference type="InterPro" id="IPR023997">
    <property type="entry name" value="TonB-dep_OMP_SusC/RagA_CS"/>
</dbReference>
<protein>
    <submittedName>
        <fullName evidence="12">TonB-dependent receptor plug</fullName>
    </submittedName>
</protein>
<dbReference type="NCBIfam" id="TIGR04057">
    <property type="entry name" value="SusC_RagA_signa"/>
    <property type="match status" value="1"/>
</dbReference>
<keyword evidence="12" id="KW-0675">Receptor</keyword>
<evidence type="ECO:0000256" key="4">
    <source>
        <dbReference type="ARBA" id="ARBA00022692"/>
    </source>
</evidence>
<organism evidence="12 13">
    <name type="scientific">Fibrisoma limi BUZ 3</name>
    <dbReference type="NCBI Taxonomy" id="1185876"/>
    <lineage>
        <taxon>Bacteria</taxon>
        <taxon>Pseudomonadati</taxon>
        <taxon>Bacteroidota</taxon>
        <taxon>Cytophagia</taxon>
        <taxon>Cytophagales</taxon>
        <taxon>Spirosomataceae</taxon>
        <taxon>Fibrisoma</taxon>
    </lineage>
</organism>
<dbReference type="PROSITE" id="PS52016">
    <property type="entry name" value="TONB_DEPENDENT_REC_3"/>
    <property type="match status" value="1"/>
</dbReference>
<dbReference type="Gene3D" id="2.40.170.20">
    <property type="entry name" value="TonB-dependent receptor, beta-barrel domain"/>
    <property type="match status" value="1"/>
</dbReference>
<evidence type="ECO:0000256" key="6">
    <source>
        <dbReference type="ARBA" id="ARBA00023136"/>
    </source>
</evidence>
<dbReference type="AlphaFoldDB" id="I2GNW2"/>
<evidence type="ECO:0000256" key="8">
    <source>
        <dbReference type="PROSITE-ProRule" id="PRU01360"/>
    </source>
</evidence>
<dbReference type="SUPFAM" id="SSF49464">
    <property type="entry name" value="Carboxypeptidase regulatory domain-like"/>
    <property type="match status" value="1"/>
</dbReference>
<evidence type="ECO:0000259" key="11">
    <source>
        <dbReference type="Pfam" id="PF07715"/>
    </source>
</evidence>
<name>I2GNW2_9BACT</name>
<keyword evidence="6 8" id="KW-0472">Membrane</keyword>
<dbReference type="STRING" id="1185876.BN8_04859"/>
<dbReference type="SUPFAM" id="SSF56935">
    <property type="entry name" value="Porins"/>
    <property type="match status" value="1"/>
</dbReference>
<accession>I2GNW2</accession>
<dbReference type="EMBL" id="CAIT01000009">
    <property type="protein sequence ID" value="CCH55590.1"/>
    <property type="molecule type" value="Genomic_DNA"/>
</dbReference>
<feature type="domain" description="TonB-dependent receptor plug" evidence="11">
    <location>
        <begin position="261"/>
        <end position="365"/>
    </location>
</feature>
<dbReference type="NCBIfam" id="TIGR04056">
    <property type="entry name" value="OMP_RagA_SusC"/>
    <property type="match status" value="1"/>
</dbReference>
<dbReference type="GO" id="GO:0009279">
    <property type="term" value="C:cell outer membrane"/>
    <property type="evidence" value="ECO:0007669"/>
    <property type="project" value="UniProtKB-SubCell"/>
</dbReference>
<dbReference type="Proteomes" id="UP000009309">
    <property type="component" value="Unassembled WGS sequence"/>
</dbReference>
<keyword evidence="3 8" id="KW-1134">Transmembrane beta strand</keyword>
<evidence type="ECO:0000256" key="2">
    <source>
        <dbReference type="ARBA" id="ARBA00022448"/>
    </source>
</evidence>
<keyword evidence="7 8" id="KW-0998">Cell outer membrane</keyword>
<dbReference type="Gene3D" id="2.60.40.1120">
    <property type="entry name" value="Carboxypeptidase-like, regulatory domain"/>
    <property type="match status" value="1"/>
</dbReference>
<dbReference type="InterPro" id="IPR008969">
    <property type="entry name" value="CarboxyPept-like_regulatory"/>
</dbReference>
<evidence type="ECO:0000313" key="13">
    <source>
        <dbReference type="Proteomes" id="UP000009309"/>
    </source>
</evidence>
<dbReference type="InterPro" id="IPR039426">
    <property type="entry name" value="TonB-dep_rcpt-like"/>
</dbReference>
<keyword evidence="2 8" id="KW-0813">Transport</keyword>
<feature type="domain" description="TonB-dependent receptor-like beta-barrel" evidence="10">
    <location>
        <begin position="582"/>
        <end position="1174"/>
    </location>
</feature>
<evidence type="ECO:0000256" key="3">
    <source>
        <dbReference type="ARBA" id="ARBA00022452"/>
    </source>
</evidence>
<evidence type="ECO:0000256" key="9">
    <source>
        <dbReference type="RuleBase" id="RU003357"/>
    </source>
</evidence>
<dbReference type="InterPro" id="IPR037066">
    <property type="entry name" value="Plug_dom_sf"/>
</dbReference>
<keyword evidence="4 8" id="KW-0812">Transmembrane</keyword>
<dbReference type="InterPro" id="IPR036942">
    <property type="entry name" value="Beta-barrel_TonB_sf"/>
</dbReference>
<dbReference type="InterPro" id="IPR000531">
    <property type="entry name" value="Beta-barrel_TonB"/>
</dbReference>